<proteinExistence type="predicted"/>
<dbReference type="Gene3D" id="3.40.630.30">
    <property type="match status" value="1"/>
</dbReference>
<dbReference type="GO" id="GO:0016747">
    <property type="term" value="F:acyltransferase activity, transferring groups other than amino-acyl groups"/>
    <property type="evidence" value="ECO:0007669"/>
    <property type="project" value="InterPro"/>
</dbReference>
<dbReference type="EMBL" id="JACXWY010000025">
    <property type="protein sequence ID" value="MBD3848897.1"/>
    <property type="molecule type" value="Genomic_DNA"/>
</dbReference>
<accession>A0A927EDE5</accession>
<evidence type="ECO:0000259" key="1">
    <source>
        <dbReference type="PROSITE" id="PS51186"/>
    </source>
</evidence>
<dbReference type="SUPFAM" id="SSF55729">
    <property type="entry name" value="Acyl-CoA N-acyltransferases (Nat)"/>
    <property type="match status" value="1"/>
</dbReference>
<evidence type="ECO:0000313" key="3">
    <source>
        <dbReference type="Proteomes" id="UP000619295"/>
    </source>
</evidence>
<keyword evidence="3" id="KW-1185">Reference proteome</keyword>
<name>A0A927EDE5_9HYPH</name>
<dbReference type="PANTHER" id="PTHR43792">
    <property type="entry name" value="GNAT FAMILY, PUTATIVE (AFU_ORTHOLOGUE AFUA_3G00765)-RELATED-RELATED"/>
    <property type="match status" value="1"/>
</dbReference>
<dbReference type="PROSITE" id="PS51186">
    <property type="entry name" value="GNAT"/>
    <property type="match status" value="1"/>
</dbReference>
<evidence type="ECO:0000313" key="2">
    <source>
        <dbReference type="EMBL" id="MBD3848897.1"/>
    </source>
</evidence>
<dbReference type="Pfam" id="PF13302">
    <property type="entry name" value="Acetyltransf_3"/>
    <property type="match status" value="1"/>
</dbReference>
<comment type="caution">
    <text evidence="2">The sequence shown here is derived from an EMBL/GenBank/DDBJ whole genome shotgun (WGS) entry which is preliminary data.</text>
</comment>
<protein>
    <submittedName>
        <fullName evidence="2">GNAT family N-acetyltransferase</fullName>
    </submittedName>
</protein>
<reference evidence="2" key="1">
    <citation type="submission" date="2020-09" db="EMBL/GenBank/DDBJ databases">
        <title>Bosea spartocytisi sp. nov. a root nodule endophyte of Spartocytisus supranubius in the high mountain ecosystem fo the Teide National Park (Canary Islands, Spain).</title>
        <authorList>
            <person name="Pulido-Suarez L."/>
            <person name="Peix A."/>
            <person name="Igual J.M."/>
            <person name="Socas-Perez N."/>
            <person name="Velazquez E."/>
            <person name="Flores-Felix J.D."/>
            <person name="Leon-Barrios M."/>
        </authorList>
    </citation>
    <scope>NUCLEOTIDE SEQUENCE</scope>
    <source>
        <strain evidence="2">SSUT16</strain>
    </source>
</reference>
<dbReference type="AlphaFoldDB" id="A0A927EDE5"/>
<dbReference type="InterPro" id="IPR000182">
    <property type="entry name" value="GNAT_dom"/>
</dbReference>
<dbReference type="InterPro" id="IPR051531">
    <property type="entry name" value="N-acetyltransferase"/>
</dbReference>
<dbReference type="RefSeq" id="WP_038363820.1">
    <property type="nucleotide sequence ID" value="NZ_JACXWY010000025.1"/>
</dbReference>
<dbReference type="Proteomes" id="UP000619295">
    <property type="component" value="Unassembled WGS sequence"/>
</dbReference>
<organism evidence="2 3">
    <name type="scientific">Bosea spartocytisi</name>
    <dbReference type="NCBI Taxonomy" id="2773451"/>
    <lineage>
        <taxon>Bacteria</taxon>
        <taxon>Pseudomonadati</taxon>
        <taxon>Pseudomonadota</taxon>
        <taxon>Alphaproteobacteria</taxon>
        <taxon>Hyphomicrobiales</taxon>
        <taxon>Boseaceae</taxon>
        <taxon>Bosea</taxon>
    </lineage>
</organism>
<dbReference type="InterPro" id="IPR016181">
    <property type="entry name" value="Acyl_CoA_acyltransferase"/>
</dbReference>
<sequence length="186" mass="21430">MPKQAIPHPVLATPRLRLRQFRADDVDAMHACFADPEAMRFWNQPTYTKRIETERSVRSFVDCTPSYYRFWAVADAGTDRCLGLVNYHDGHIRSRRASIGYMIDPALHRQGIATEAVTAMLDFCFSELGLHRLQAFIHPDNRASIRLIEKLGFRREGLLRDNLRVGEVWRDDLLYALLAAEWRGAA</sequence>
<feature type="domain" description="N-acetyltransferase" evidence="1">
    <location>
        <begin position="16"/>
        <end position="180"/>
    </location>
</feature>
<gene>
    <name evidence="2" type="ORF">IED13_24630</name>
</gene>